<dbReference type="Pfam" id="PF00617">
    <property type="entry name" value="RasGEF"/>
    <property type="match status" value="1"/>
</dbReference>
<sequence>MRTVDGERCGNEEQETKSPTSKVGSLSDLFQLISMEENASTQCSLIDAFLHTYRLFSTTEQVLLMADRKFWDVSHSDMISTQMKLKEINAFFRFIYFSSALRLLLSRWLRQPHVRDFDSLSGLAELHRFTSIVVSWYRTFQTRNAATTSTDAEKPGQWTSRYVDQPSQAETITVSNIVFPNLEKRVRERMAYKLEYLSKHAEYRAKVLRSKYYDLDSNPPVGRTIRSRSGSRFASASQQTRSVDQTHSASASPVSYAECLSRLNSFHVAEELTAIDRGLFMNLLLPELLNNVRNRPSPTYTATVDQFNRLVNVVQCSVLSVGQNSPLSPKESQTMDHQSTGSQDGNAPLAVAVWSNRNLRSTNNGQTVVSALETFYGEEHKRAEIITKWINIAWRLRELNNLNSLQAVLVALQIGTIRRLRHCWTIVELLYTEQYRRFEALNSLMDISENHERVRAYMRKHLEVLVKSERARRRNDENSKESRSSDPPGMIPYLGIFMSDLTFLNTAQPDYVTASACPATRPEATARVKTLNSPTTSLDSHSSSGQSSGGSRTDLHLKLDCRRKSRSPAYSLESKEGNANIIQVPKLHSSKCRSREVSVTREEKLINFTKHIREASTLRDIYLLQFSASFYRLKSDPHFQSWFDGFPKLSESEAMHYSLLIEPKEKDCPVVSAPGVYDRLSAKKASSDIHMWNNSRTLSSNSSPPTSERRRAQSRPRCLLTRPPRPSPSSNLSDSDRVQSAVTSPVDSPYHSSSDVDSNHSSKTFKYNTKNRFRSTSHGRQYSGGLLDISKDQYERPFGRQSARSISRSDCGSSDLLVRVTLHEFEPGNPRQQPKQTTDTQSFFRNVAKIGSTPNLVTLRKANVACADSPTVIEKVSSTDSISDLITRVVTKFDLPLGKMTQYDLVAVRPGAPDRILSFEENAIRAFRRAELVQPNEIVNCALVRHHSSRSTITMGRLSTSNHPKIVTKHATYRVRSKTHPHERTIFDIWHTTGTPT</sequence>
<evidence type="ECO:0000313" key="6">
    <source>
        <dbReference type="EMBL" id="TPP66216.1"/>
    </source>
</evidence>
<dbReference type="InterPro" id="IPR023578">
    <property type="entry name" value="Ras_GEF_dom_sf"/>
</dbReference>
<feature type="compositionally biased region" description="Low complexity" evidence="3">
    <location>
        <begin position="715"/>
        <end position="733"/>
    </location>
</feature>
<name>A0A504Z0G7_FASGI</name>
<feature type="region of interest" description="Disordered" evidence="3">
    <location>
        <begin position="1"/>
        <end position="22"/>
    </location>
</feature>
<dbReference type="STRING" id="46835.A0A504Z0G7"/>
<dbReference type="Gene3D" id="1.10.840.10">
    <property type="entry name" value="Ras guanine-nucleotide exchange factors catalytic domain"/>
    <property type="match status" value="1"/>
</dbReference>
<dbReference type="InterPro" id="IPR036964">
    <property type="entry name" value="RASGEF_cat_dom_sf"/>
</dbReference>
<keyword evidence="7" id="KW-1185">Reference proteome</keyword>
<dbReference type="InterPro" id="IPR008937">
    <property type="entry name" value="Ras-like_GEF"/>
</dbReference>
<feature type="compositionally biased region" description="Polar residues" evidence="3">
    <location>
        <begin position="692"/>
        <end position="706"/>
    </location>
</feature>
<dbReference type="SMART" id="SM00147">
    <property type="entry name" value="RasGEF"/>
    <property type="match status" value="1"/>
</dbReference>
<protein>
    <submittedName>
        <fullName evidence="6">Uncharacterized protein</fullName>
    </submittedName>
</protein>
<feature type="compositionally biased region" description="Basic and acidic residues" evidence="3">
    <location>
        <begin position="1"/>
        <end position="16"/>
    </location>
</feature>
<feature type="region of interest" description="Disordered" evidence="3">
    <location>
        <begin position="526"/>
        <end position="558"/>
    </location>
</feature>
<dbReference type="GO" id="GO:0005886">
    <property type="term" value="C:plasma membrane"/>
    <property type="evidence" value="ECO:0007669"/>
    <property type="project" value="TreeGrafter"/>
</dbReference>
<dbReference type="EMBL" id="SUNJ01002138">
    <property type="protein sequence ID" value="TPP66216.1"/>
    <property type="molecule type" value="Genomic_DNA"/>
</dbReference>
<feature type="compositionally biased region" description="Low complexity" evidence="3">
    <location>
        <begin position="533"/>
        <end position="552"/>
    </location>
</feature>
<dbReference type="PROSITE" id="PS50212">
    <property type="entry name" value="RASGEF_NTER"/>
    <property type="match status" value="1"/>
</dbReference>
<evidence type="ECO:0000259" key="4">
    <source>
        <dbReference type="PROSITE" id="PS50009"/>
    </source>
</evidence>
<evidence type="ECO:0000256" key="2">
    <source>
        <dbReference type="PROSITE-ProRule" id="PRU00168"/>
    </source>
</evidence>
<dbReference type="Proteomes" id="UP000316759">
    <property type="component" value="Unassembled WGS sequence"/>
</dbReference>
<feature type="region of interest" description="Disordered" evidence="3">
    <location>
        <begin position="692"/>
        <end position="788"/>
    </location>
</feature>
<dbReference type="PANTHER" id="PTHR23113:SF312">
    <property type="entry name" value="RAL GUANINE NUCLEOTIDE DISSOCIATION STIMULATOR-LIKE, ISOFORM E"/>
    <property type="match status" value="1"/>
</dbReference>
<feature type="compositionally biased region" description="Low complexity" evidence="3">
    <location>
        <begin position="227"/>
        <end position="237"/>
    </location>
</feature>
<dbReference type="PROSITE" id="PS50009">
    <property type="entry name" value="RASGEF_CAT"/>
    <property type="match status" value="1"/>
</dbReference>
<feature type="compositionally biased region" description="Low complexity" evidence="3">
    <location>
        <begin position="751"/>
        <end position="762"/>
    </location>
</feature>
<proteinExistence type="predicted"/>
<feature type="domain" description="N-terminal Ras-GEF" evidence="5">
    <location>
        <begin position="17"/>
        <end position="153"/>
    </location>
</feature>
<organism evidence="6 7">
    <name type="scientific">Fasciola gigantica</name>
    <name type="common">Giant liver fluke</name>
    <dbReference type="NCBI Taxonomy" id="46835"/>
    <lineage>
        <taxon>Eukaryota</taxon>
        <taxon>Metazoa</taxon>
        <taxon>Spiralia</taxon>
        <taxon>Lophotrochozoa</taxon>
        <taxon>Platyhelminthes</taxon>
        <taxon>Trematoda</taxon>
        <taxon>Digenea</taxon>
        <taxon>Plagiorchiida</taxon>
        <taxon>Echinostomata</taxon>
        <taxon>Echinostomatoidea</taxon>
        <taxon>Fasciolidae</taxon>
        <taxon>Fasciola</taxon>
    </lineage>
</organism>
<dbReference type="GO" id="GO:0007265">
    <property type="term" value="P:Ras protein signal transduction"/>
    <property type="evidence" value="ECO:0007669"/>
    <property type="project" value="TreeGrafter"/>
</dbReference>
<evidence type="ECO:0000256" key="3">
    <source>
        <dbReference type="SAM" id="MobiDB-lite"/>
    </source>
</evidence>
<comment type="caution">
    <text evidence="6">The sequence shown here is derived from an EMBL/GenBank/DDBJ whole genome shotgun (WGS) entry which is preliminary data.</text>
</comment>
<dbReference type="InterPro" id="IPR001895">
    <property type="entry name" value="RASGEF_cat_dom"/>
</dbReference>
<reference evidence="6 7" key="1">
    <citation type="submission" date="2019-04" db="EMBL/GenBank/DDBJ databases">
        <title>Annotation for the trematode Fasciola gigantica.</title>
        <authorList>
            <person name="Choi Y.-J."/>
        </authorList>
    </citation>
    <scope>NUCLEOTIDE SEQUENCE [LARGE SCALE GENOMIC DNA]</scope>
    <source>
        <strain evidence="6">Uganda_cow_1</strain>
    </source>
</reference>
<feature type="domain" description="Ras-GEF" evidence="4">
    <location>
        <begin position="264"/>
        <end position="575"/>
    </location>
</feature>
<feature type="region of interest" description="Disordered" evidence="3">
    <location>
        <begin position="468"/>
        <end position="488"/>
    </location>
</feature>
<dbReference type="AlphaFoldDB" id="A0A504Z0G7"/>
<gene>
    <name evidence="6" type="ORF">FGIG_04440</name>
</gene>
<dbReference type="OrthoDB" id="546434at2759"/>
<dbReference type="SUPFAM" id="SSF48366">
    <property type="entry name" value="Ras GEF"/>
    <property type="match status" value="2"/>
</dbReference>
<evidence type="ECO:0000256" key="1">
    <source>
        <dbReference type="ARBA" id="ARBA00022658"/>
    </source>
</evidence>
<dbReference type="PANTHER" id="PTHR23113">
    <property type="entry name" value="GUANINE NUCLEOTIDE EXCHANGE FACTOR"/>
    <property type="match status" value="1"/>
</dbReference>
<dbReference type="InterPro" id="IPR000651">
    <property type="entry name" value="Ras-like_Gua-exchang_fac_N"/>
</dbReference>
<keyword evidence="1 2" id="KW-0344">Guanine-nucleotide releasing factor</keyword>
<feature type="compositionally biased region" description="Basic and acidic residues" evidence="3">
    <location>
        <begin position="468"/>
        <end position="484"/>
    </location>
</feature>
<feature type="region of interest" description="Disordered" evidence="3">
    <location>
        <begin position="323"/>
        <end position="343"/>
    </location>
</feature>
<feature type="region of interest" description="Disordered" evidence="3">
    <location>
        <begin position="219"/>
        <end position="249"/>
    </location>
</feature>
<dbReference type="Gene3D" id="1.20.870.10">
    <property type="entry name" value="Son of sevenless (SoS) protein Chain: S domain 1"/>
    <property type="match status" value="1"/>
</dbReference>
<dbReference type="GO" id="GO:0005085">
    <property type="term" value="F:guanyl-nucleotide exchange factor activity"/>
    <property type="evidence" value="ECO:0007669"/>
    <property type="project" value="UniProtKB-KW"/>
</dbReference>
<feature type="compositionally biased region" description="Polar residues" evidence="3">
    <location>
        <begin position="238"/>
        <end position="249"/>
    </location>
</feature>
<evidence type="ECO:0000259" key="5">
    <source>
        <dbReference type="PROSITE" id="PS50212"/>
    </source>
</evidence>
<evidence type="ECO:0000313" key="7">
    <source>
        <dbReference type="Proteomes" id="UP000316759"/>
    </source>
</evidence>
<accession>A0A504Z0G7</accession>